<evidence type="ECO:0000256" key="3">
    <source>
        <dbReference type="SAM" id="MobiDB-lite"/>
    </source>
</evidence>
<dbReference type="GO" id="GO:0007266">
    <property type="term" value="P:Rho protein signal transduction"/>
    <property type="evidence" value="ECO:0007669"/>
    <property type="project" value="TreeGrafter"/>
</dbReference>
<dbReference type="Ensembl" id="ENSPMAT00000005336.1">
    <property type="protein sequence ID" value="ENSPMAP00000005316.1"/>
    <property type="gene ID" value="ENSPMAG00000004857.1"/>
</dbReference>
<comment type="similarity">
    <text evidence="2">Belongs to the BORG/CEP family.</text>
</comment>
<dbReference type="PANTHER" id="PTHR15344:SF12">
    <property type="entry name" value="CRIB DOMAIN-CONTAINING PROTEIN"/>
    <property type="match status" value="1"/>
</dbReference>
<accession>S4RJD4</accession>
<evidence type="ECO:0000313" key="5">
    <source>
        <dbReference type="Ensembl" id="ENSPMAP00000005316.1"/>
    </source>
</evidence>
<dbReference type="GeneTree" id="ENSGT00940000157736"/>
<feature type="region of interest" description="Disordered" evidence="3">
    <location>
        <begin position="145"/>
        <end position="185"/>
    </location>
</feature>
<dbReference type="PROSITE" id="PS50108">
    <property type="entry name" value="CRIB"/>
    <property type="match status" value="1"/>
</dbReference>
<dbReference type="OMA" id="IMDRYKT"/>
<dbReference type="GO" id="GO:0005737">
    <property type="term" value="C:cytoplasm"/>
    <property type="evidence" value="ECO:0007669"/>
    <property type="project" value="TreeGrafter"/>
</dbReference>
<evidence type="ECO:0000256" key="2">
    <source>
        <dbReference type="ARBA" id="ARBA00010770"/>
    </source>
</evidence>
<dbReference type="PANTHER" id="PTHR15344">
    <property type="entry name" value="CDC42 EFFECTOR PROTEIN BORG"/>
    <property type="match status" value="1"/>
</dbReference>
<proteinExistence type="inferred from homology"/>
<feature type="domain" description="CRIB" evidence="4">
    <location>
        <begin position="31"/>
        <end position="45"/>
    </location>
</feature>
<dbReference type="GO" id="GO:0005856">
    <property type="term" value="C:cytoskeleton"/>
    <property type="evidence" value="ECO:0007669"/>
    <property type="project" value="TreeGrafter"/>
</dbReference>
<organism evidence="5">
    <name type="scientific">Petromyzon marinus</name>
    <name type="common">Sea lamprey</name>
    <dbReference type="NCBI Taxonomy" id="7757"/>
    <lineage>
        <taxon>Eukaryota</taxon>
        <taxon>Metazoa</taxon>
        <taxon>Chordata</taxon>
        <taxon>Craniata</taxon>
        <taxon>Vertebrata</taxon>
        <taxon>Cyclostomata</taxon>
        <taxon>Hyperoartia</taxon>
        <taxon>Petromyzontiformes</taxon>
        <taxon>Petromyzontidae</taxon>
        <taxon>Petromyzon</taxon>
    </lineage>
</organism>
<reference evidence="5" key="1">
    <citation type="submission" date="2025-08" db="UniProtKB">
        <authorList>
            <consortium name="Ensembl"/>
        </authorList>
    </citation>
    <scope>IDENTIFICATION</scope>
</reference>
<evidence type="ECO:0000259" key="4">
    <source>
        <dbReference type="PROSITE" id="PS50108"/>
    </source>
</evidence>
<dbReference type="InterPro" id="IPR000095">
    <property type="entry name" value="CRIB_dom"/>
</dbReference>
<dbReference type="InterPro" id="IPR029273">
    <property type="entry name" value="Cdc42_effect-like"/>
</dbReference>
<dbReference type="GO" id="GO:0008360">
    <property type="term" value="P:regulation of cell shape"/>
    <property type="evidence" value="ECO:0007669"/>
    <property type="project" value="TreeGrafter"/>
</dbReference>
<dbReference type="Pfam" id="PF14957">
    <property type="entry name" value="BORG_CEP"/>
    <property type="match status" value="1"/>
</dbReference>
<protein>
    <submittedName>
        <fullName evidence="5">CDC42 effector protein (Rho GTPase binding) 3</fullName>
    </submittedName>
</protein>
<dbReference type="InterPro" id="IPR051296">
    <property type="entry name" value="Cdc42_Effector_BORG/CEP"/>
</dbReference>
<dbReference type="GO" id="GO:0005886">
    <property type="term" value="C:plasma membrane"/>
    <property type="evidence" value="ECO:0007669"/>
    <property type="project" value="TreeGrafter"/>
</dbReference>
<dbReference type="GO" id="GO:0012505">
    <property type="term" value="C:endomembrane system"/>
    <property type="evidence" value="ECO:0007669"/>
    <property type="project" value="UniProtKB-SubCell"/>
</dbReference>
<sequence>MPVGKPIYLKTPLSKRGRKVHLRDILTPEMISSPMGELRHLAHIGRAGKADMFGDLTFLQGRFDLVPDFRGRLSTASEGYMDGREADLSADQPMLKTAVSLPALIEPQALPREHEEHSGSVSVGSKVALMLAPPKPPRLYLDQAADEKENRSQSSSLKSFKVNRGDRGGGEGGASPKIEDGDGHRGAHIHMVNATKEAASEWGGGDLFIRPTALIKTFLMSKTSFYDLAGSLISLQLDLGPSMLEDILSVMEDKNE</sequence>
<dbReference type="STRING" id="7757.ENSPMAP00000005316"/>
<comment type="subcellular location">
    <subcellularLocation>
        <location evidence="1">Endomembrane system</location>
        <topology evidence="1">Peripheral membrane protein</topology>
    </subcellularLocation>
</comment>
<dbReference type="GO" id="GO:0031274">
    <property type="term" value="P:positive regulation of pseudopodium assembly"/>
    <property type="evidence" value="ECO:0007669"/>
    <property type="project" value="TreeGrafter"/>
</dbReference>
<reference evidence="5" key="2">
    <citation type="submission" date="2025-09" db="UniProtKB">
        <authorList>
            <consortium name="Ensembl"/>
        </authorList>
    </citation>
    <scope>IDENTIFICATION</scope>
</reference>
<evidence type="ECO:0000256" key="1">
    <source>
        <dbReference type="ARBA" id="ARBA00004184"/>
    </source>
</evidence>
<dbReference type="GO" id="GO:0030838">
    <property type="term" value="P:positive regulation of actin filament polymerization"/>
    <property type="evidence" value="ECO:0007669"/>
    <property type="project" value="TreeGrafter"/>
</dbReference>
<dbReference type="GO" id="GO:0031267">
    <property type="term" value="F:small GTPase binding"/>
    <property type="evidence" value="ECO:0007669"/>
    <property type="project" value="TreeGrafter"/>
</dbReference>
<name>S4RJD4_PETMA</name>
<dbReference type="AlphaFoldDB" id="S4RJD4"/>
<dbReference type="HOGENOM" id="CLU_073229_0_0_1"/>